<dbReference type="GO" id="GO:0005886">
    <property type="term" value="C:plasma membrane"/>
    <property type="evidence" value="ECO:0007669"/>
    <property type="project" value="TreeGrafter"/>
</dbReference>
<dbReference type="EMBL" id="RCZP01000001">
    <property type="protein sequence ID" value="TPG61093.1"/>
    <property type="molecule type" value="Genomic_DNA"/>
</dbReference>
<comment type="caution">
    <text evidence="3">The sequence shown here is derived from an EMBL/GenBank/DDBJ whole genome shotgun (WGS) entry which is preliminary data.</text>
</comment>
<dbReference type="InterPro" id="IPR051599">
    <property type="entry name" value="Cell_Envelope_Assoc"/>
</dbReference>
<dbReference type="AlphaFoldDB" id="A0A502GJW5"/>
<dbReference type="GO" id="GO:0043164">
    <property type="term" value="P:Gram-negative-bacterium-type cell wall biogenesis"/>
    <property type="evidence" value="ECO:0007669"/>
    <property type="project" value="TreeGrafter"/>
</dbReference>
<keyword evidence="1" id="KW-0812">Transmembrane</keyword>
<dbReference type="Proteomes" id="UP000317078">
    <property type="component" value="Unassembled WGS sequence"/>
</dbReference>
<keyword evidence="1" id="KW-1133">Transmembrane helix</keyword>
<protein>
    <submittedName>
        <fullName evidence="3">YdcF family protein</fullName>
    </submittedName>
</protein>
<keyword evidence="1" id="KW-0472">Membrane</keyword>
<dbReference type="OrthoDB" id="9809813at2"/>
<keyword evidence="4" id="KW-1185">Reference proteome</keyword>
<name>A0A502GJW5_9PROT</name>
<reference evidence="3 4" key="1">
    <citation type="journal article" date="2019" name="Environ. Microbiol.">
        <title>Species interactions and distinct microbial communities in high Arctic permafrost affected cryosols are associated with the CH4 and CO2 gas fluxes.</title>
        <authorList>
            <person name="Altshuler I."/>
            <person name="Hamel J."/>
            <person name="Turney S."/>
            <person name="Magnuson E."/>
            <person name="Levesque R."/>
            <person name="Greer C."/>
            <person name="Whyte L.G."/>
        </authorList>
    </citation>
    <scope>NUCLEOTIDE SEQUENCE [LARGE SCALE GENOMIC DNA]</scope>
    <source>
        <strain evidence="3 4">S9.3B</strain>
    </source>
</reference>
<feature type="domain" description="DUF218" evidence="2">
    <location>
        <begin position="75"/>
        <end position="237"/>
    </location>
</feature>
<dbReference type="RefSeq" id="WP_140880821.1">
    <property type="nucleotide sequence ID" value="NZ_RCZP01000001.1"/>
</dbReference>
<gene>
    <name evidence="3" type="ORF">EAH89_00555</name>
</gene>
<sequence length="245" mass="25026">MTLQAVLTALLLPPLLLVLLQMAGAGLAWRGSRGGLAVAVLAGGAQLLLATPFAAGMLLASLPVPPPVAGASPGAIVVLGGDGVRTGPGPGGGTDVGALTLERLRAGAVLHRATGLPLLVTGGPNSPGAEPLGTVMARSLGTDFGTPARWVEPAARDTRDNAVLSAALLRPEGIGTVLLVTHAWHMARAVEAFRRAGLVPLPAPVRLERVPDGQAGDWVPRPDHLAASWFALREWAGRLVYAIRD</sequence>
<dbReference type="PANTHER" id="PTHR30336">
    <property type="entry name" value="INNER MEMBRANE PROTEIN, PROBABLE PERMEASE"/>
    <property type="match status" value="1"/>
</dbReference>
<evidence type="ECO:0000313" key="3">
    <source>
        <dbReference type="EMBL" id="TPG61093.1"/>
    </source>
</evidence>
<dbReference type="InterPro" id="IPR014729">
    <property type="entry name" value="Rossmann-like_a/b/a_fold"/>
</dbReference>
<dbReference type="Gene3D" id="3.40.50.620">
    <property type="entry name" value="HUPs"/>
    <property type="match status" value="1"/>
</dbReference>
<accession>A0A502GJW5</accession>
<evidence type="ECO:0000256" key="1">
    <source>
        <dbReference type="SAM" id="Phobius"/>
    </source>
</evidence>
<dbReference type="InterPro" id="IPR003848">
    <property type="entry name" value="DUF218"/>
</dbReference>
<feature type="transmembrane region" description="Helical" evidence="1">
    <location>
        <begin position="38"/>
        <end position="60"/>
    </location>
</feature>
<dbReference type="PANTHER" id="PTHR30336:SF4">
    <property type="entry name" value="ENVELOPE BIOGENESIS FACTOR ELYC"/>
    <property type="match status" value="1"/>
</dbReference>
<dbReference type="GO" id="GO:0000270">
    <property type="term" value="P:peptidoglycan metabolic process"/>
    <property type="evidence" value="ECO:0007669"/>
    <property type="project" value="TreeGrafter"/>
</dbReference>
<evidence type="ECO:0000313" key="4">
    <source>
        <dbReference type="Proteomes" id="UP000317078"/>
    </source>
</evidence>
<dbReference type="CDD" id="cd06259">
    <property type="entry name" value="YdcF-like"/>
    <property type="match status" value="1"/>
</dbReference>
<dbReference type="Pfam" id="PF02698">
    <property type="entry name" value="DUF218"/>
    <property type="match status" value="1"/>
</dbReference>
<organism evidence="3 4">
    <name type="scientific">Muricoccus nepalensis</name>
    <dbReference type="NCBI Taxonomy" id="1854500"/>
    <lineage>
        <taxon>Bacteria</taxon>
        <taxon>Pseudomonadati</taxon>
        <taxon>Pseudomonadota</taxon>
        <taxon>Alphaproteobacteria</taxon>
        <taxon>Acetobacterales</taxon>
        <taxon>Roseomonadaceae</taxon>
        <taxon>Muricoccus</taxon>
    </lineage>
</organism>
<evidence type="ECO:0000259" key="2">
    <source>
        <dbReference type="Pfam" id="PF02698"/>
    </source>
</evidence>
<proteinExistence type="predicted"/>